<keyword evidence="4 6" id="KW-1133">Transmembrane helix</keyword>
<evidence type="ECO:0000256" key="1">
    <source>
        <dbReference type="ARBA" id="ARBA00004651"/>
    </source>
</evidence>
<dbReference type="Proteomes" id="UP000011669">
    <property type="component" value="Unassembled WGS sequence"/>
</dbReference>
<feature type="transmembrane region" description="Helical" evidence="6">
    <location>
        <begin position="405"/>
        <end position="423"/>
    </location>
</feature>
<accession>M0MDI2</accession>
<keyword evidence="2" id="KW-1003">Cell membrane</keyword>
<feature type="transmembrane region" description="Helical" evidence="6">
    <location>
        <begin position="120"/>
        <end position="139"/>
    </location>
</feature>
<feature type="transmembrane region" description="Helical" evidence="6">
    <location>
        <begin position="81"/>
        <end position="108"/>
    </location>
</feature>
<dbReference type="Pfam" id="PF13520">
    <property type="entry name" value="AA_permease_2"/>
    <property type="match status" value="1"/>
</dbReference>
<evidence type="ECO:0000313" key="8">
    <source>
        <dbReference type="Proteomes" id="UP000011669"/>
    </source>
</evidence>
<dbReference type="STRING" id="1227455.C449_12310"/>
<feature type="transmembrane region" description="Helical" evidence="6">
    <location>
        <begin position="318"/>
        <end position="337"/>
    </location>
</feature>
<evidence type="ECO:0000256" key="2">
    <source>
        <dbReference type="ARBA" id="ARBA00022475"/>
    </source>
</evidence>
<dbReference type="InterPro" id="IPR002293">
    <property type="entry name" value="AA/rel_permease1"/>
</dbReference>
<feature type="transmembrane region" description="Helical" evidence="6">
    <location>
        <begin position="182"/>
        <end position="204"/>
    </location>
</feature>
<dbReference type="PIRSF" id="PIRSF006060">
    <property type="entry name" value="AA_transporter"/>
    <property type="match status" value="1"/>
</dbReference>
<dbReference type="EMBL" id="AOMD01000027">
    <property type="protein sequence ID" value="EMA43822.1"/>
    <property type="molecule type" value="Genomic_DNA"/>
</dbReference>
<dbReference type="GO" id="GO:0005886">
    <property type="term" value="C:plasma membrane"/>
    <property type="evidence" value="ECO:0007669"/>
    <property type="project" value="UniProtKB-SubCell"/>
</dbReference>
<keyword evidence="3 6" id="KW-0812">Transmembrane</keyword>
<comment type="caution">
    <text evidence="7">The sequence shown here is derived from an EMBL/GenBank/DDBJ whole genome shotgun (WGS) entry which is preliminary data.</text>
</comment>
<reference evidence="7 8" key="1">
    <citation type="journal article" date="2014" name="PLoS Genet.">
        <title>Phylogenetically driven sequencing of extremely halophilic archaea reveals strategies for static and dynamic osmo-response.</title>
        <authorList>
            <person name="Becker E.A."/>
            <person name="Seitzer P.M."/>
            <person name="Tritt A."/>
            <person name="Larsen D."/>
            <person name="Krusor M."/>
            <person name="Yao A.I."/>
            <person name="Wu D."/>
            <person name="Madern D."/>
            <person name="Eisen J.A."/>
            <person name="Darling A.E."/>
            <person name="Facciotti M.T."/>
        </authorList>
    </citation>
    <scope>NUCLEOTIDE SEQUENCE [LARGE SCALE GENOMIC DNA]</scope>
    <source>
        <strain evidence="7 8">DSM 5350</strain>
    </source>
</reference>
<name>M0MDI2_9EURY</name>
<sequence length="439" mass="44635">MPGATKGGGVTLLQAVAIEVGLIVGGALFSLTGVAVGIAGAGVVVAFGIALAIAILGLIPTAMLGSLFPTTGGNYRYPARFVSVPLAFLAAWGLGISMLGGGLPLYALTAGQYVASLTPVAPTTVGFVLLTAFFVLNLLGIRPAAVAQVGMFVILVGSLGMFVVFGVPAVETANLTPLFPSGAVGVVTAAGILYFVCLGANFVVDIGGDIREATIAIPQSFALSIPLVLVLYVGVGVVAVGAVGADAMANAALTVPAERFLPGTLQSVFVLGGALFAIATSMNAVFIITPKYLEVLAADGLFPALLTVRNERFGTPHWGLTLIYGLSVAMLLSPLPIANLGSLLSFGGVFLVIPVMLAAIAVVRNHELVGSSAVPLTPRTIGAVGVLAVVLNLVLLVLVASQSPTIFAIWLTALVVGGCYYLVRTRLGNQTVKRTPTEW</sequence>
<comment type="subcellular location">
    <subcellularLocation>
        <location evidence="1">Cell membrane</location>
        <topology evidence="1">Multi-pass membrane protein</topology>
    </subcellularLocation>
</comment>
<dbReference type="InParanoid" id="M0MDI2"/>
<evidence type="ECO:0000256" key="4">
    <source>
        <dbReference type="ARBA" id="ARBA00022989"/>
    </source>
</evidence>
<dbReference type="GO" id="GO:0022857">
    <property type="term" value="F:transmembrane transporter activity"/>
    <property type="evidence" value="ECO:0007669"/>
    <property type="project" value="InterPro"/>
</dbReference>
<keyword evidence="8" id="KW-1185">Reference proteome</keyword>
<feature type="transmembrane region" description="Helical" evidence="6">
    <location>
        <begin position="151"/>
        <end position="170"/>
    </location>
</feature>
<feature type="transmembrane region" description="Helical" evidence="6">
    <location>
        <begin position="376"/>
        <end position="399"/>
    </location>
</feature>
<evidence type="ECO:0000256" key="5">
    <source>
        <dbReference type="ARBA" id="ARBA00023136"/>
    </source>
</evidence>
<dbReference type="PANTHER" id="PTHR42770:SF11">
    <property type="entry name" value="INNER MEMBRANE TRANSPORT PROTEIN YBAT"/>
    <property type="match status" value="1"/>
</dbReference>
<gene>
    <name evidence="7" type="ORF">C449_12310</name>
</gene>
<evidence type="ECO:0000313" key="7">
    <source>
        <dbReference type="EMBL" id="EMA43822.1"/>
    </source>
</evidence>
<evidence type="ECO:0000256" key="6">
    <source>
        <dbReference type="SAM" id="Phobius"/>
    </source>
</evidence>
<dbReference type="InterPro" id="IPR050367">
    <property type="entry name" value="APC_superfamily"/>
</dbReference>
<keyword evidence="5 6" id="KW-0472">Membrane</keyword>
<feature type="transmembrane region" description="Helical" evidence="6">
    <location>
        <begin position="225"/>
        <end position="245"/>
    </location>
</feature>
<dbReference type="PATRIC" id="fig|1227455.4.peg.2521"/>
<proteinExistence type="predicted"/>
<dbReference type="PANTHER" id="PTHR42770">
    <property type="entry name" value="AMINO ACID TRANSPORTER-RELATED"/>
    <property type="match status" value="1"/>
</dbReference>
<dbReference type="RefSeq" id="WP_006078323.1">
    <property type="nucleotide sequence ID" value="NZ_AOMD01000027.1"/>
</dbReference>
<feature type="transmembrane region" description="Helical" evidence="6">
    <location>
        <begin position="343"/>
        <end position="364"/>
    </location>
</feature>
<protein>
    <submittedName>
        <fullName evidence="7">Amino acid transporter</fullName>
    </submittedName>
</protein>
<feature type="transmembrane region" description="Helical" evidence="6">
    <location>
        <begin position="44"/>
        <end position="69"/>
    </location>
</feature>
<organism evidence="7 8">
    <name type="scientific">Halococcus saccharolyticus DSM 5350</name>
    <dbReference type="NCBI Taxonomy" id="1227455"/>
    <lineage>
        <taxon>Archaea</taxon>
        <taxon>Methanobacteriati</taxon>
        <taxon>Methanobacteriota</taxon>
        <taxon>Stenosarchaea group</taxon>
        <taxon>Halobacteria</taxon>
        <taxon>Halobacteriales</taxon>
        <taxon>Halococcaceae</taxon>
        <taxon>Halococcus</taxon>
    </lineage>
</organism>
<feature type="transmembrane region" description="Helical" evidence="6">
    <location>
        <begin position="265"/>
        <end position="288"/>
    </location>
</feature>
<dbReference type="OrthoDB" id="200332at2157"/>
<evidence type="ECO:0000256" key="3">
    <source>
        <dbReference type="ARBA" id="ARBA00022692"/>
    </source>
</evidence>
<dbReference type="AlphaFoldDB" id="M0MDI2"/>
<feature type="transmembrane region" description="Helical" evidence="6">
    <location>
        <begin position="12"/>
        <end position="38"/>
    </location>
</feature>
<dbReference type="Gene3D" id="1.20.1740.10">
    <property type="entry name" value="Amino acid/polyamine transporter I"/>
    <property type="match status" value="1"/>
</dbReference>